<sequence>MEKKKIKIFRAGRESLEEAVRLVQSTEEKMKEKSWFVAESLEEFDRWMRKDQGWLYVAKDCSSGQLAGMFFVVLPGMEEENLGYDIGMQGRQLYECAIMDTVVVLPEYRGMHLQYEMMQTAERKLRKEGYRYLLCTVHPENKFSRENVKRQGYKKMLTKEKYGGFLRDIWMKEL</sequence>
<dbReference type="InterPro" id="IPR016181">
    <property type="entry name" value="Acyl_CoA_acyltransferase"/>
</dbReference>
<dbReference type="GO" id="GO:0016747">
    <property type="term" value="F:acyltransferase activity, transferring groups other than amino-acyl groups"/>
    <property type="evidence" value="ECO:0007669"/>
    <property type="project" value="InterPro"/>
</dbReference>
<dbReference type="CDD" id="cd04301">
    <property type="entry name" value="NAT_SF"/>
    <property type="match status" value="1"/>
</dbReference>
<keyword evidence="2" id="KW-0808">Transferase</keyword>
<proteinExistence type="predicted"/>
<dbReference type="Gene3D" id="3.40.630.30">
    <property type="match status" value="1"/>
</dbReference>
<dbReference type="EMBL" id="QSQN01000012">
    <property type="protein sequence ID" value="RGK40955.1"/>
    <property type="molecule type" value="Genomic_DNA"/>
</dbReference>
<dbReference type="AlphaFoldDB" id="A0A3E4LUJ5"/>
<dbReference type="Pfam" id="PF00583">
    <property type="entry name" value="Acetyltransf_1"/>
    <property type="match status" value="1"/>
</dbReference>
<protein>
    <submittedName>
        <fullName evidence="2">GNAT family N-acetyltransferase</fullName>
    </submittedName>
</protein>
<dbReference type="InterPro" id="IPR000182">
    <property type="entry name" value="GNAT_dom"/>
</dbReference>
<organism evidence="2 3">
    <name type="scientific">[Ruminococcus] lactaris</name>
    <dbReference type="NCBI Taxonomy" id="46228"/>
    <lineage>
        <taxon>Bacteria</taxon>
        <taxon>Bacillati</taxon>
        <taxon>Bacillota</taxon>
        <taxon>Clostridia</taxon>
        <taxon>Lachnospirales</taxon>
        <taxon>Lachnospiraceae</taxon>
        <taxon>Mediterraneibacter</taxon>
    </lineage>
</organism>
<comment type="caution">
    <text evidence="2">The sequence shown here is derived from an EMBL/GenBank/DDBJ whole genome shotgun (WGS) entry which is preliminary data.</text>
</comment>
<evidence type="ECO:0000313" key="2">
    <source>
        <dbReference type="EMBL" id="RGK40955.1"/>
    </source>
</evidence>
<accession>A0A3E4LUJ5</accession>
<dbReference type="Proteomes" id="UP000260793">
    <property type="component" value="Unassembled WGS sequence"/>
</dbReference>
<dbReference type="SUPFAM" id="SSF55729">
    <property type="entry name" value="Acyl-CoA N-acyltransferases (Nat)"/>
    <property type="match status" value="1"/>
</dbReference>
<dbReference type="PROSITE" id="PS51186">
    <property type="entry name" value="GNAT"/>
    <property type="match status" value="1"/>
</dbReference>
<name>A0A3E4LUJ5_9FIRM</name>
<evidence type="ECO:0000259" key="1">
    <source>
        <dbReference type="PROSITE" id="PS51186"/>
    </source>
</evidence>
<reference evidence="2 3" key="1">
    <citation type="submission" date="2018-08" db="EMBL/GenBank/DDBJ databases">
        <title>A genome reference for cultivated species of the human gut microbiota.</title>
        <authorList>
            <person name="Zou Y."/>
            <person name="Xue W."/>
            <person name="Luo G."/>
        </authorList>
    </citation>
    <scope>NUCLEOTIDE SEQUENCE [LARGE SCALE GENOMIC DNA]</scope>
    <source>
        <strain evidence="2 3">TF11-7</strain>
    </source>
</reference>
<gene>
    <name evidence="2" type="ORF">DXD17_06030</name>
</gene>
<feature type="domain" description="N-acetyltransferase" evidence="1">
    <location>
        <begin position="6"/>
        <end position="174"/>
    </location>
</feature>
<evidence type="ECO:0000313" key="3">
    <source>
        <dbReference type="Proteomes" id="UP000260793"/>
    </source>
</evidence>
<dbReference type="RefSeq" id="WP_117688002.1">
    <property type="nucleotide sequence ID" value="NZ_DXNI01000060.1"/>
</dbReference>